<keyword evidence="3" id="KW-1185">Reference proteome</keyword>
<keyword evidence="1" id="KW-0472">Membrane</keyword>
<evidence type="ECO:0000313" key="2">
    <source>
        <dbReference type="EMBL" id="KER32465.1"/>
    </source>
</evidence>
<name>A0A075A9N1_OPIVI</name>
<proteinExistence type="predicted"/>
<dbReference type="Proteomes" id="UP000054324">
    <property type="component" value="Unassembled WGS sequence"/>
</dbReference>
<keyword evidence="1" id="KW-0812">Transmembrane</keyword>
<protein>
    <submittedName>
        <fullName evidence="2">Uncharacterized protein</fullName>
    </submittedName>
</protein>
<feature type="non-terminal residue" evidence="2">
    <location>
        <position position="76"/>
    </location>
</feature>
<reference evidence="2 3" key="1">
    <citation type="submission" date="2013-11" db="EMBL/GenBank/DDBJ databases">
        <title>Opisthorchis viverrini - life in the bile duct.</title>
        <authorList>
            <person name="Young N.D."/>
            <person name="Nagarajan N."/>
            <person name="Lin S.J."/>
            <person name="Korhonen P.K."/>
            <person name="Jex A.R."/>
            <person name="Hall R.S."/>
            <person name="Safavi-Hemami H."/>
            <person name="Kaewkong W."/>
            <person name="Bertrand D."/>
            <person name="Gao S."/>
            <person name="Seet Q."/>
            <person name="Wongkham S."/>
            <person name="Teh B.T."/>
            <person name="Wongkham C."/>
            <person name="Intapan P.M."/>
            <person name="Maleewong W."/>
            <person name="Yang X."/>
            <person name="Hu M."/>
            <person name="Wang Z."/>
            <person name="Hofmann A."/>
            <person name="Sternberg P.W."/>
            <person name="Tan P."/>
            <person name="Wang J."/>
            <person name="Gasser R.B."/>
        </authorList>
    </citation>
    <scope>NUCLEOTIDE SEQUENCE [LARGE SCALE GENOMIC DNA]</scope>
</reference>
<dbReference type="GeneID" id="20315705"/>
<dbReference type="RefSeq" id="XP_009163822.1">
    <property type="nucleotide sequence ID" value="XM_009165558.1"/>
</dbReference>
<dbReference type="CTD" id="20315705"/>
<dbReference type="AlphaFoldDB" id="A0A075A9N1"/>
<accession>A0A075A9N1</accession>
<organism evidence="2 3">
    <name type="scientific">Opisthorchis viverrini</name>
    <name type="common">Southeast Asian liver fluke</name>
    <dbReference type="NCBI Taxonomy" id="6198"/>
    <lineage>
        <taxon>Eukaryota</taxon>
        <taxon>Metazoa</taxon>
        <taxon>Spiralia</taxon>
        <taxon>Lophotrochozoa</taxon>
        <taxon>Platyhelminthes</taxon>
        <taxon>Trematoda</taxon>
        <taxon>Digenea</taxon>
        <taxon>Opisthorchiida</taxon>
        <taxon>Opisthorchiata</taxon>
        <taxon>Opisthorchiidae</taxon>
        <taxon>Opisthorchis</taxon>
    </lineage>
</organism>
<gene>
    <name evidence="2" type="ORF">T265_01517</name>
</gene>
<sequence length="76" mass="8891">WSPHLFEATVRSIPGTIRDCCSNRLDLGRSSTKDGHRLRGTVRLFRSLALLFIWSFHFLGCMTFLWSNLKVYRSRC</sequence>
<feature type="non-terminal residue" evidence="2">
    <location>
        <position position="1"/>
    </location>
</feature>
<feature type="transmembrane region" description="Helical" evidence="1">
    <location>
        <begin position="44"/>
        <end position="66"/>
    </location>
</feature>
<evidence type="ECO:0000256" key="1">
    <source>
        <dbReference type="SAM" id="Phobius"/>
    </source>
</evidence>
<dbReference type="EMBL" id="KL596634">
    <property type="protein sequence ID" value="KER32465.1"/>
    <property type="molecule type" value="Genomic_DNA"/>
</dbReference>
<keyword evidence="1" id="KW-1133">Transmembrane helix</keyword>
<dbReference type="KEGG" id="ovi:T265_01517"/>
<evidence type="ECO:0000313" key="3">
    <source>
        <dbReference type="Proteomes" id="UP000054324"/>
    </source>
</evidence>